<feature type="transmembrane region" description="Helical" evidence="9">
    <location>
        <begin position="79"/>
        <end position="102"/>
    </location>
</feature>
<dbReference type="PRINTS" id="PR01262">
    <property type="entry name" value="INNEXIN"/>
</dbReference>
<gene>
    <name evidence="11" type="primary">LOC115231937</name>
    <name evidence="9" type="synonym">inx</name>
</gene>
<comment type="caution">
    <text evidence="9">Lacks conserved residue(s) required for the propagation of feature annotation.</text>
</comment>
<dbReference type="GO" id="GO:0034220">
    <property type="term" value="P:monoatomic ion transmembrane transport"/>
    <property type="evidence" value="ECO:0007669"/>
    <property type="project" value="UniProtKB-KW"/>
</dbReference>
<evidence type="ECO:0000313" key="11">
    <source>
        <dbReference type="RefSeq" id="XP_029657680.1"/>
    </source>
</evidence>
<keyword evidence="10" id="KW-1185">Reference proteome</keyword>
<keyword evidence="4 9" id="KW-0812">Transmembrane</keyword>
<comment type="similarity">
    <text evidence="9">Belongs to the pannexin family.</text>
</comment>
<evidence type="ECO:0000256" key="2">
    <source>
        <dbReference type="ARBA" id="ARBA00022448"/>
    </source>
</evidence>
<evidence type="ECO:0000256" key="8">
    <source>
        <dbReference type="ARBA" id="ARBA00023303"/>
    </source>
</evidence>
<evidence type="ECO:0000256" key="1">
    <source>
        <dbReference type="ARBA" id="ARBA00004651"/>
    </source>
</evidence>
<dbReference type="PANTHER" id="PTHR11893">
    <property type="entry name" value="INNEXIN"/>
    <property type="match status" value="1"/>
</dbReference>
<dbReference type="PROSITE" id="PS51013">
    <property type="entry name" value="PANNEXIN"/>
    <property type="match status" value="1"/>
</dbReference>
<accession>A0A6P7U5S2</accession>
<dbReference type="PANTHER" id="PTHR11893:SF36">
    <property type="entry name" value="INNEXIN-5"/>
    <property type="match status" value="1"/>
</dbReference>
<keyword evidence="2 9" id="KW-0813">Transport</keyword>
<keyword evidence="5 9" id="KW-1133">Transmembrane helix</keyword>
<feature type="transmembrane region" description="Helical" evidence="9">
    <location>
        <begin position="167"/>
        <end position="191"/>
    </location>
</feature>
<organism evidence="10 11">
    <name type="scientific">Octopus sinensis</name>
    <name type="common">East Asian common octopus</name>
    <dbReference type="NCBI Taxonomy" id="2607531"/>
    <lineage>
        <taxon>Eukaryota</taxon>
        <taxon>Metazoa</taxon>
        <taxon>Spiralia</taxon>
        <taxon>Lophotrochozoa</taxon>
        <taxon>Mollusca</taxon>
        <taxon>Cephalopoda</taxon>
        <taxon>Coleoidea</taxon>
        <taxon>Octopodiformes</taxon>
        <taxon>Octopoda</taxon>
        <taxon>Incirrata</taxon>
        <taxon>Octopodidae</taxon>
        <taxon>Octopus</taxon>
    </lineage>
</organism>
<dbReference type="AlphaFoldDB" id="A0A6P7U5S2"/>
<evidence type="ECO:0000256" key="6">
    <source>
        <dbReference type="ARBA" id="ARBA00023065"/>
    </source>
</evidence>
<evidence type="ECO:0000256" key="5">
    <source>
        <dbReference type="ARBA" id="ARBA00022989"/>
    </source>
</evidence>
<dbReference type="InterPro" id="IPR000990">
    <property type="entry name" value="Innexin"/>
</dbReference>
<evidence type="ECO:0000256" key="7">
    <source>
        <dbReference type="ARBA" id="ARBA00023136"/>
    </source>
</evidence>
<dbReference type="Proteomes" id="UP000515154">
    <property type="component" value="Unplaced"/>
</dbReference>
<keyword evidence="6 9" id="KW-0406">Ion transport</keyword>
<proteinExistence type="inferred from homology"/>
<keyword evidence="3" id="KW-1003">Cell membrane</keyword>
<keyword evidence="7 9" id="KW-0472">Membrane</keyword>
<dbReference type="RefSeq" id="XP_029657680.1">
    <property type="nucleotide sequence ID" value="XM_029801820.1"/>
</dbReference>
<comment type="subcellular location">
    <subcellularLocation>
        <location evidence="1 9">Cell membrane</location>
        <topology evidence="1 9">Multi-pass membrane protein</topology>
    </subcellularLocation>
</comment>
<evidence type="ECO:0000256" key="3">
    <source>
        <dbReference type="ARBA" id="ARBA00022475"/>
    </source>
</evidence>
<name>A0A6P7U5S2_9MOLL</name>
<reference evidence="11" key="1">
    <citation type="submission" date="2025-08" db="UniProtKB">
        <authorList>
            <consortium name="RefSeq"/>
        </authorList>
    </citation>
    <scope>IDENTIFICATION</scope>
</reference>
<dbReference type="GO" id="GO:0005886">
    <property type="term" value="C:plasma membrane"/>
    <property type="evidence" value="ECO:0007669"/>
    <property type="project" value="UniProtKB-SubCell"/>
</dbReference>
<evidence type="ECO:0000313" key="10">
    <source>
        <dbReference type="Proteomes" id="UP000515154"/>
    </source>
</evidence>
<evidence type="ECO:0000256" key="9">
    <source>
        <dbReference type="RuleBase" id="RU010713"/>
    </source>
</evidence>
<protein>
    <recommendedName>
        <fullName evidence="9">Innexin</fullName>
    </recommendedName>
</protein>
<comment type="function">
    <text evidence="9">Structural component of the gap junctions.</text>
</comment>
<sequence length="264" mass="31349">MAWRSYVFGSGLNLPGIVNKCLIAHKIERISEKEKIANEIAYQIDHYLRRRDNWDGTSSRVVSLIKMLMWSGGRKHGNYLSFAYCITKTLFLLNAFGQFFLLNRFLGFQFHMYGFHILNEYIHGKEINESSFFPRVTYCDIPERTIKQTHIYTVQCVLQQNLFSEKIFIIIWYMLLIVGVATLISYVKWLLYFSIPRLRDDYVSQYIQDIAPTENDQFTKFINKYLKNDGFFICRLIDLNINCMMLDTVVNILWQDFKNKKLNN</sequence>
<dbReference type="Pfam" id="PF00876">
    <property type="entry name" value="Innexin"/>
    <property type="match status" value="1"/>
</dbReference>
<keyword evidence="8 9" id="KW-0407">Ion channel</keyword>
<dbReference type="GO" id="GO:0005921">
    <property type="term" value="C:gap junction"/>
    <property type="evidence" value="ECO:0007669"/>
    <property type="project" value="UniProtKB-UniRule"/>
</dbReference>
<evidence type="ECO:0000256" key="4">
    <source>
        <dbReference type="ARBA" id="ARBA00022692"/>
    </source>
</evidence>
<dbReference type="KEGG" id="osn:115231937"/>